<comment type="function">
    <text evidence="2 12">Catalyzes the hydrolysis of UDP-3-O-myristoyl-N-acetylglucosamine to form UDP-3-O-myristoylglucosamine and acetate, the committed step in lipid A biosynthesis.</text>
</comment>
<keyword evidence="9 12" id="KW-0862">Zinc</keyword>
<dbReference type="AlphaFoldDB" id="A0A943EIH9"/>
<dbReference type="InterPro" id="IPR020568">
    <property type="entry name" value="Ribosomal_Su5_D2-typ_SF"/>
</dbReference>
<evidence type="ECO:0000256" key="10">
    <source>
        <dbReference type="ARBA" id="ARBA00023098"/>
    </source>
</evidence>
<evidence type="ECO:0000313" key="14">
    <source>
        <dbReference type="Proteomes" id="UP000754226"/>
    </source>
</evidence>
<evidence type="ECO:0000256" key="7">
    <source>
        <dbReference type="ARBA" id="ARBA00022723"/>
    </source>
</evidence>
<name>A0A943EIH9_9FIRM</name>
<evidence type="ECO:0000256" key="3">
    <source>
        <dbReference type="ARBA" id="ARBA00005002"/>
    </source>
</evidence>
<evidence type="ECO:0000256" key="9">
    <source>
        <dbReference type="ARBA" id="ARBA00022833"/>
    </source>
</evidence>
<dbReference type="GO" id="GO:0016020">
    <property type="term" value="C:membrane"/>
    <property type="evidence" value="ECO:0007669"/>
    <property type="project" value="GOC"/>
</dbReference>
<dbReference type="Pfam" id="PF03331">
    <property type="entry name" value="LpxC"/>
    <property type="match status" value="1"/>
</dbReference>
<evidence type="ECO:0000256" key="4">
    <source>
        <dbReference type="ARBA" id="ARBA00012745"/>
    </source>
</evidence>
<evidence type="ECO:0000256" key="6">
    <source>
        <dbReference type="ARBA" id="ARBA00022556"/>
    </source>
</evidence>
<comment type="caution">
    <text evidence="13">The sequence shown here is derived from an EMBL/GenBank/DDBJ whole genome shotgun (WGS) entry which is preliminary data.</text>
</comment>
<feature type="binding site" evidence="12">
    <location>
        <position position="236"/>
    </location>
    <ligand>
        <name>Zn(2+)</name>
        <dbReference type="ChEBI" id="CHEBI:29105"/>
    </ligand>
</feature>
<dbReference type="InterPro" id="IPR015870">
    <property type="entry name" value="UDP-acyl_N-AcGlcN_deAcase_N"/>
</dbReference>
<comment type="pathway">
    <text evidence="3 12">Glycolipid biosynthesis; lipid IV(A) biosynthesis; lipid IV(A) from (3R)-3-hydroxytetradecanoyl-[acyl-carrier-protein] and UDP-N-acetyl-alpha-D-glucosamine: step 2/6.</text>
</comment>
<evidence type="ECO:0000256" key="2">
    <source>
        <dbReference type="ARBA" id="ARBA00002923"/>
    </source>
</evidence>
<sequence length="282" mass="30361">MDNNKQHTLKADVCCDGIGLHSGKPVAMTLKPAPADTGIVFIRTDLEGRPSVRAIASNISATTRATTLTENGASVTTIEHVMAALAILAIDNCYIEMNSAEPPVGDGSAKGFMDPILRMGLLEQDAPRHVYAIDHAFSCYDGDRYLVVLPYDGFRVTFTSINPHPLLGTQVLDVTDAGDTLSQEIAPARTVAFEEEIAQLRKMGLGLGGTVENVVVFTKDGGTLSKVRFPDELIRHKILDVIGDLYLLGPISAHVICMKSGHAFNDSVSRQIDAYRKANPAQ</sequence>
<gene>
    <name evidence="12 13" type="primary">lpxC</name>
    <name evidence="13" type="ORF">KHX13_00980</name>
</gene>
<dbReference type="GO" id="GO:0046872">
    <property type="term" value="F:metal ion binding"/>
    <property type="evidence" value="ECO:0007669"/>
    <property type="project" value="UniProtKB-KW"/>
</dbReference>
<feature type="binding site" evidence="12">
    <location>
        <position position="80"/>
    </location>
    <ligand>
        <name>Zn(2+)</name>
        <dbReference type="ChEBI" id="CHEBI:29105"/>
    </ligand>
</feature>
<dbReference type="SUPFAM" id="SSF54211">
    <property type="entry name" value="Ribosomal protein S5 domain 2-like"/>
    <property type="match status" value="2"/>
</dbReference>
<feature type="active site" description="Proton donor" evidence="12">
    <location>
        <position position="262"/>
    </location>
</feature>
<dbReference type="GO" id="GO:0009245">
    <property type="term" value="P:lipid A biosynthetic process"/>
    <property type="evidence" value="ECO:0007669"/>
    <property type="project" value="UniProtKB-UniRule"/>
</dbReference>
<dbReference type="GO" id="GO:0103117">
    <property type="term" value="F:UDP-3-O-acyl-N-acetylglucosamine deacetylase activity"/>
    <property type="evidence" value="ECO:0007669"/>
    <property type="project" value="UniProtKB-UniRule"/>
</dbReference>
<dbReference type="EMBL" id="JAGZCZ010000001">
    <property type="protein sequence ID" value="MBS5518910.1"/>
    <property type="molecule type" value="Genomic_DNA"/>
</dbReference>
<evidence type="ECO:0000256" key="11">
    <source>
        <dbReference type="ARBA" id="ARBA00024535"/>
    </source>
</evidence>
<keyword evidence="8 12" id="KW-0378">Hydrolase</keyword>
<comment type="cofactor">
    <cofactor evidence="1 12">
        <name>Zn(2+)</name>
        <dbReference type="ChEBI" id="CHEBI:29105"/>
    </cofactor>
</comment>
<dbReference type="NCBIfam" id="TIGR00325">
    <property type="entry name" value="lpxC"/>
    <property type="match status" value="1"/>
</dbReference>
<reference evidence="13" key="1">
    <citation type="submission" date="2021-02" db="EMBL/GenBank/DDBJ databases">
        <title>Infant gut strain persistence is associated with maternal origin, phylogeny, and functional potential including surface adhesion and iron acquisition.</title>
        <authorList>
            <person name="Lou Y.C."/>
        </authorList>
    </citation>
    <scope>NUCLEOTIDE SEQUENCE</scope>
    <source>
        <strain evidence="13">L3_106_000M1_dasL3_106_000M1_concoct_15</strain>
    </source>
</reference>
<dbReference type="HAMAP" id="MF_00388">
    <property type="entry name" value="LpxC"/>
    <property type="match status" value="1"/>
</dbReference>
<dbReference type="InterPro" id="IPR004463">
    <property type="entry name" value="UDP-acyl_GlcNac_deAcase"/>
</dbReference>
<evidence type="ECO:0000256" key="5">
    <source>
        <dbReference type="ARBA" id="ARBA00022516"/>
    </source>
</evidence>
<keyword evidence="6 12" id="KW-0441">Lipid A biosynthesis</keyword>
<comment type="similarity">
    <text evidence="12">Belongs to the LpxC family.</text>
</comment>
<dbReference type="Gene3D" id="3.30.230.20">
    <property type="entry name" value="lpxc deacetylase, domain 1"/>
    <property type="match status" value="1"/>
</dbReference>
<evidence type="ECO:0000256" key="8">
    <source>
        <dbReference type="ARBA" id="ARBA00022801"/>
    </source>
</evidence>
<dbReference type="PANTHER" id="PTHR33694:SF1">
    <property type="entry name" value="UDP-3-O-ACYL-N-ACETYLGLUCOSAMINE DEACETYLASE 1, MITOCHONDRIAL-RELATED"/>
    <property type="match status" value="1"/>
</dbReference>
<feature type="binding site" evidence="12">
    <location>
        <position position="240"/>
    </location>
    <ligand>
        <name>Zn(2+)</name>
        <dbReference type="ChEBI" id="CHEBI:29105"/>
    </ligand>
</feature>
<comment type="catalytic activity">
    <reaction evidence="11 12">
        <text>a UDP-3-O-[(3R)-3-hydroxyacyl]-N-acetyl-alpha-D-glucosamine + H2O = a UDP-3-O-[(3R)-3-hydroxyacyl]-alpha-D-glucosamine + acetate</text>
        <dbReference type="Rhea" id="RHEA:67816"/>
        <dbReference type="ChEBI" id="CHEBI:15377"/>
        <dbReference type="ChEBI" id="CHEBI:30089"/>
        <dbReference type="ChEBI" id="CHEBI:137740"/>
        <dbReference type="ChEBI" id="CHEBI:173225"/>
        <dbReference type="EC" id="3.5.1.108"/>
    </reaction>
</comment>
<dbReference type="InterPro" id="IPR011334">
    <property type="entry name" value="UDP-acyl_GlcNac_deAcase_C"/>
</dbReference>
<dbReference type="Gene3D" id="3.30.1700.10">
    <property type="entry name" value="lpxc deacetylase, domain 2"/>
    <property type="match status" value="1"/>
</dbReference>
<proteinExistence type="inferred from homology"/>
<accession>A0A943EIH9</accession>
<dbReference type="PANTHER" id="PTHR33694">
    <property type="entry name" value="UDP-3-O-ACYL-N-ACETYLGLUCOSAMINE DEACETYLASE 1, MITOCHONDRIAL-RELATED"/>
    <property type="match status" value="1"/>
</dbReference>
<dbReference type="Proteomes" id="UP000754226">
    <property type="component" value="Unassembled WGS sequence"/>
</dbReference>
<keyword evidence="5 12" id="KW-0444">Lipid biosynthesis</keyword>
<protein>
    <recommendedName>
        <fullName evidence="4 12">UDP-3-O-acyl-N-acetylglucosamine deacetylase</fullName>
        <shortName evidence="12">UDP-3-O-acyl-GlcNAc deacetylase</shortName>
        <ecNumber evidence="4 12">3.5.1.108</ecNumber>
    </recommendedName>
    <alternativeName>
        <fullName evidence="12">UDP-3-O-[R-3-hydroxymyristoyl]-N-acetylglucosamine deacetylase</fullName>
    </alternativeName>
</protein>
<organism evidence="13 14">
    <name type="scientific">Acidaminococcus intestini</name>
    <dbReference type="NCBI Taxonomy" id="187327"/>
    <lineage>
        <taxon>Bacteria</taxon>
        <taxon>Bacillati</taxon>
        <taxon>Bacillota</taxon>
        <taxon>Negativicutes</taxon>
        <taxon>Acidaminococcales</taxon>
        <taxon>Acidaminococcaceae</taxon>
        <taxon>Acidaminococcus</taxon>
    </lineage>
</organism>
<dbReference type="EC" id="3.5.1.108" evidence="4 12"/>
<evidence type="ECO:0000256" key="1">
    <source>
        <dbReference type="ARBA" id="ARBA00001947"/>
    </source>
</evidence>
<keyword evidence="7 12" id="KW-0479">Metal-binding</keyword>
<keyword evidence="10 12" id="KW-0443">Lipid metabolism</keyword>
<evidence type="ECO:0000313" key="13">
    <source>
        <dbReference type="EMBL" id="MBS5518910.1"/>
    </source>
</evidence>
<evidence type="ECO:0000256" key="12">
    <source>
        <dbReference type="HAMAP-Rule" id="MF_00388"/>
    </source>
</evidence>